<keyword evidence="1" id="KW-0812">Transmembrane</keyword>
<organism evidence="2 3">
    <name type="scientific">Kordia aestuariivivens</name>
    <dbReference type="NCBI Taxonomy" id="2759037"/>
    <lineage>
        <taxon>Bacteria</taxon>
        <taxon>Pseudomonadati</taxon>
        <taxon>Bacteroidota</taxon>
        <taxon>Flavobacteriia</taxon>
        <taxon>Flavobacteriales</taxon>
        <taxon>Flavobacteriaceae</taxon>
        <taxon>Kordia</taxon>
    </lineage>
</organism>
<feature type="transmembrane region" description="Helical" evidence="1">
    <location>
        <begin position="44"/>
        <end position="68"/>
    </location>
</feature>
<sequence length="86" mass="9551">MKKVFGYIFLVIGIFISLGLLSSLPKSLKEIFGKSQTGIANDTAYIAGFICGILFLAVIAFLLIRFGLKWISRKPVIREVDDIGRK</sequence>
<dbReference type="RefSeq" id="WP_187563309.1">
    <property type="nucleotide sequence ID" value="NZ_JACGWS010000010.1"/>
</dbReference>
<evidence type="ECO:0000313" key="3">
    <source>
        <dbReference type="Proteomes" id="UP000619238"/>
    </source>
</evidence>
<keyword evidence="1" id="KW-1133">Transmembrane helix</keyword>
<keyword evidence="3" id="KW-1185">Reference proteome</keyword>
<dbReference type="EMBL" id="JACGWS010000010">
    <property type="protein sequence ID" value="MBC8756269.1"/>
    <property type="molecule type" value="Genomic_DNA"/>
</dbReference>
<reference evidence="2 3" key="1">
    <citation type="submission" date="2020-07" db="EMBL/GenBank/DDBJ databases">
        <title>Description of Kordia aestuariivivens sp. nov., isolated from a tidal flat.</title>
        <authorList>
            <person name="Park S."/>
            <person name="Yoon J.-H."/>
        </authorList>
    </citation>
    <scope>NUCLEOTIDE SEQUENCE [LARGE SCALE GENOMIC DNA]</scope>
    <source>
        <strain evidence="2 3">YSTF-M3</strain>
    </source>
</reference>
<accession>A0ABR7QCH0</accession>
<protein>
    <submittedName>
        <fullName evidence="2">Uncharacterized protein</fullName>
    </submittedName>
</protein>
<name>A0ABR7QCH0_9FLAO</name>
<evidence type="ECO:0000313" key="2">
    <source>
        <dbReference type="EMBL" id="MBC8756269.1"/>
    </source>
</evidence>
<feature type="transmembrane region" description="Helical" evidence="1">
    <location>
        <begin position="7"/>
        <end position="24"/>
    </location>
</feature>
<proteinExistence type="predicted"/>
<dbReference type="Proteomes" id="UP000619238">
    <property type="component" value="Unassembled WGS sequence"/>
</dbReference>
<comment type="caution">
    <text evidence="2">The sequence shown here is derived from an EMBL/GenBank/DDBJ whole genome shotgun (WGS) entry which is preliminary data.</text>
</comment>
<evidence type="ECO:0000256" key="1">
    <source>
        <dbReference type="SAM" id="Phobius"/>
    </source>
</evidence>
<keyword evidence="1" id="KW-0472">Membrane</keyword>
<gene>
    <name evidence="2" type="ORF">H2O64_16465</name>
</gene>